<feature type="chain" id="PRO_5032501808" description="Fibronectin type-III domain-containing protein" evidence="3">
    <location>
        <begin position="18"/>
        <end position="713"/>
    </location>
</feature>
<evidence type="ECO:0000256" key="3">
    <source>
        <dbReference type="SAM" id="SignalP"/>
    </source>
</evidence>
<feature type="compositionally biased region" description="Basic and acidic residues" evidence="1">
    <location>
        <begin position="662"/>
        <end position="680"/>
    </location>
</feature>
<evidence type="ECO:0000313" key="4">
    <source>
        <dbReference type="EMBL" id="CAF1075179.1"/>
    </source>
</evidence>
<feature type="transmembrane region" description="Helical" evidence="2">
    <location>
        <begin position="408"/>
        <end position="432"/>
    </location>
</feature>
<reference evidence="4" key="1">
    <citation type="submission" date="2021-02" db="EMBL/GenBank/DDBJ databases">
        <authorList>
            <person name="Nowell W R."/>
        </authorList>
    </citation>
    <scope>NUCLEOTIDE SEQUENCE</scope>
</reference>
<dbReference type="Proteomes" id="UP000663864">
    <property type="component" value="Unassembled WGS sequence"/>
</dbReference>
<keyword evidence="2" id="KW-0472">Membrane</keyword>
<evidence type="ECO:0000256" key="2">
    <source>
        <dbReference type="SAM" id="Phobius"/>
    </source>
</evidence>
<feature type="region of interest" description="Disordered" evidence="1">
    <location>
        <begin position="658"/>
        <end position="684"/>
    </location>
</feature>
<sequence length="713" mass="77503">MIILFLFVLICSTCINATHFYGGTITWMPIDSYTNSSSVDITITQTYSWSYPVISCTTNVPVSSGRSNTNLTCIANCSNDGGYSNAPISILTDCTSYSDTLGTISSTRSINITLNASASFYIAYTGSSWRNLYSASTSGLSWSVVSLINLHLRSDGIINTLPVSNVLSPQYVIENTTTLIDIPISDVNIGDDVRCRWAVNQGGGSIDECSSICYSSSLPSGTTLSNCTLSFTGLVPNTCYPVALQVEDFINKTSTDPMSSVPVQFLICVKTTPSCTILPVIISLTDCLNVQVGVTTNFTLYIMNLCNSSATITEVIITQAISSMTVGTLTNSTTNTSLSYISLTWTPQSSQIGTQELCVYAYNSLLVRSTQYCATFTVTASSASCSTTTVAGVSATTVPRNNGINIPLIVGLSLLGLSLALCCCCCWLYHFFCGPAGRRRREGKQMEEIIGQQKSSQLLPSFITRNLPFKTTNNNYLFYKMPNNQDNTSSLGSSPPASLLIVPKNEILFTNSEIGTNHNLDQLFTHENIRQNTSHHHNNNITKVPRNKVSTVCNSVQLNDSQTKDRNSNISAANSIIENITIEDVDASIHHNESVNVIKLNGDGTLAAEKNQIKKVNTPAAGKQQGVRLIKTKIGRPSITRRHSSKISSITVTRVTSLSNSDKTRRNNETTAVHGDDEGHTNNIINTTSISHKKSKTRSYRSRHRKINVNVMN</sequence>
<gene>
    <name evidence="4" type="ORF">ZHD862_LOCUS16286</name>
</gene>
<keyword evidence="2" id="KW-0812">Transmembrane</keyword>
<protein>
    <recommendedName>
        <fullName evidence="6">Fibronectin type-III domain-containing protein</fullName>
    </recommendedName>
</protein>
<evidence type="ECO:0000313" key="5">
    <source>
        <dbReference type="Proteomes" id="UP000663864"/>
    </source>
</evidence>
<feature type="signal peptide" evidence="3">
    <location>
        <begin position="1"/>
        <end position="17"/>
    </location>
</feature>
<organism evidence="4 5">
    <name type="scientific">Rotaria sordida</name>
    <dbReference type="NCBI Taxonomy" id="392033"/>
    <lineage>
        <taxon>Eukaryota</taxon>
        <taxon>Metazoa</taxon>
        <taxon>Spiralia</taxon>
        <taxon>Gnathifera</taxon>
        <taxon>Rotifera</taxon>
        <taxon>Eurotatoria</taxon>
        <taxon>Bdelloidea</taxon>
        <taxon>Philodinida</taxon>
        <taxon>Philodinidae</taxon>
        <taxon>Rotaria</taxon>
    </lineage>
</organism>
<dbReference type="EMBL" id="CAJNOT010000762">
    <property type="protein sequence ID" value="CAF1075179.1"/>
    <property type="molecule type" value="Genomic_DNA"/>
</dbReference>
<evidence type="ECO:0000256" key="1">
    <source>
        <dbReference type="SAM" id="MobiDB-lite"/>
    </source>
</evidence>
<keyword evidence="2" id="KW-1133">Transmembrane helix</keyword>
<accession>A0A814M8K3</accession>
<keyword evidence="3" id="KW-0732">Signal</keyword>
<comment type="caution">
    <text evidence="4">The sequence shown here is derived from an EMBL/GenBank/DDBJ whole genome shotgun (WGS) entry which is preliminary data.</text>
</comment>
<dbReference type="AlphaFoldDB" id="A0A814M8K3"/>
<name>A0A814M8K3_9BILA</name>
<proteinExistence type="predicted"/>
<evidence type="ECO:0008006" key="6">
    <source>
        <dbReference type="Google" id="ProtNLM"/>
    </source>
</evidence>